<comment type="caution">
    <text evidence="2">The sequence shown here is derived from an EMBL/GenBank/DDBJ whole genome shotgun (WGS) entry which is preliminary data.</text>
</comment>
<dbReference type="PATRIC" id="fig|281456.6.peg.1765"/>
<dbReference type="Proteomes" id="UP000037175">
    <property type="component" value="Unassembled WGS sequence"/>
</dbReference>
<sequence length="191" mass="21982">MSSAPKLYIGLLHYPVYNKNMNVITTSITNLDIHDIARTACTYDIARYYVIHPLETQRRLIGDILNYWQEGYGASYNPDRKEAFQRVKLIDTLDSAMQEIEKVEGQVPKLITTDARIYPNTISYKEMRKLLDTGDPYLLLFGTGWGIEKETMLKSDYILEPIYGAGPYNHLSVRSAVAIILDRLKGTPWWE</sequence>
<keyword evidence="3" id="KW-1185">Reference proteome</keyword>
<dbReference type="InterPro" id="IPR019230">
    <property type="entry name" value="RNA_MeTrfase_C_dom"/>
</dbReference>
<proteinExistence type="predicted"/>
<feature type="domain" description="tRNA (guanine-N(1)-)-methyltransferase C-terminal" evidence="1">
    <location>
        <begin position="6"/>
        <end position="185"/>
    </location>
</feature>
<dbReference type="InterPro" id="IPR029026">
    <property type="entry name" value="tRNA_m1G_MTases_N"/>
</dbReference>
<evidence type="ECO:0000313" key="3">
    <source>
        <dbReference type="Proteomes" id="UP000037175"/>
    </source>
</evidence>
<dbReference type="Gene3D" id="3.40.1280.10">
    <property type="match status" value="1"/>
</dbReference>
<gene>
    <name evidence="2" type="ORF">Tfer_1653</name>
</gene>
<accession>A0A0L6W219</accession>
<evidence type="ECO:0000313" key="2">
    <source>
        <dbReference type="EMBL" id="KNZ69632.1"/>
    </source>
</evidence>
<reference evidence="3" key="1">
    <citation type="submission" date="2015-07" db="EMBL/GenBank/DDBJ databases">
        <title>Complete Genome of Thermincola ferriacetica strain Z-0001T.</title>
        <authorList>
            <person name="Lusk B."/>
            <person name="Badalamenti J.P."/>
            <person name="Parameswaran P."/>
            <person name="Bond D.R."/>
            <person name="Torres C.I."/>
        </authorList>
    </citation>
    <scope>NUCLEOTIDE SEQUENCE [LARGE SCALE GENOMIC DNA]</scope>
    <source>
        <strain evidence="3">Z-0001</strain>
    </source>
</reference>
<dbReference type="AlphaFoldDB" id="A0A0L6W219"/>
<organism evidence="2 3">
    <name type="scientific">Thermincola ferriacetica</name>
    <dbReference type="NCBI Taxonomy" id="281456"/>
    <lineage>
        <taxon>Bacteria</taxon>
        <taxon>Bacillati</taxon>
        <taxon>Bacillota</taxon>
        <taxon>Clostridia</taxon>
        <taxon>Eubacteriales</taxon>
        <taxon>Thermincolaceae</taxon>
        <taxon>Thermincola</taxon>
    </lineage>
</organism>
<evidence type="ECO:0000259" key="1">
    <source>
        <dbReference type="Pfam" id="PF09936"/>
    </source>
</evidence>
<dbReference type="EMBL" id="LGTE01000010">
    <property type="protein sequence ID" value="KNZ69632.1"/>
    <property type="molecule type" value="Genomic_DNA"/>
</dbReference>
<name>A0A0L6W219_9FIRM</name>
<protein>
    <recommendedName>
        <fullName evidence="1">tRNA (guanine-N(1)-)-methyltransferase C-terminal domain-containing protein</fullName>
    </recommendedName>
</protein>
<dbReference type="Pfam" id="PF09936">
    <property type="entry name" value="Methyltrn_RNA_4"/>
    <property type="match status" value="1"/>
</dbReference>
<dbReference type="CDD" id="cd18085">
    <property type="entry name" value="TM1570-like"/>
    <property type="match status" value="1"/>
</dbReference>